<feature type="signal peptide" evidence="1">
    <location>
        <begin position="1"/>
        <end position="26"/>
    </location>
</feature>
<dbReference type="Pfam" id="PF14273">
    <property type="entry name" value="DUF4360"/>
    <property type="match status" value="1"/>
</dbReference>
<accession>A0ABP6B3P3</accession>
<evidence type="ECO:0000313" key="3">
    <source>
        <dbReference type="Proteomes" id="UP001499978"/>
    </source>
</evidence>
<name>A0ABP6B3P3_9ACTN</name>
<keyword evidence="1" id="KW-0732">Signal</keyword>
<organism evidence="2 3">
    <name type="scientific">Pilimelia columellifera subsp. columellifera</name>
    <dbReference type="NCBI Taxonomy" id="706583"/>
    <lineage>
        <taxon>Bacteria</taxon>
        <taxon>Bacillati</taxon>
        <taxon>Actinomycetota</taxon>
        <taxon>Actinomycetes</taxon>
        <taxon>Micromonosporales</taxon>
        <taxon>Micromonosporaceae</taxon>
        <taxon>Pilimelia</taxon>
    </lineage>
</organism>
<dbReference type="EMBL" id="BAAARY010000030">
    <property type="protein sequence ID" value="GAA2532010.1"/>
    <property type="molecule type" value="Genomic_DNA"/>
</dbReference>
<keyword evidence="3" id="KW-1185">Reference proteome</keyword>
<comment type="caution">
    <text evidence="2">The sequence shown here is derived from an EMBL/GenBank/DDBJ whole genome shotgun (WGS) entry which is preliminary data.</text>
</comment>
<dbReference type="Proteomes" id="UP001499978">
    <property type="component" value="Unassembled WGS sequence"/>
</dbReference>
<sequence length="208" mass="22349">MKRKTLFVVALMSATSALVSPSAASAAPAEAKIEHISTTGSGCVNTQMDISNEDRAFVWLPNNTDVTPYAVALNWGNKPSRAECEMRFRIVNPGKDRFAPTLLAMEASYDIAIGHSGTMSLSYGFKNQKMTTTTKSLAPNDDDSNLNAELATQVKDGLATCTGSTEFIVRTEVDLKSTTNSGFSSWIEVFSQTGGLVSRSGVWNKTTC</sequence>
<dbReference type="InterPro" id="IPR025649">
    <property type="entry name" value="DUF4360"/>
</dbReference>
<dbReference type="RefSeq" id="WP_344174365.1">
    <property type="nucleotide sequence ID" value="NZ_BAAARY010000030.1"/>
</dbReference>
<protein>
    <recommendedName>
        <fullName evidence="4">Secreted protein</fullName>
    </recommendedName>
</protein>
<feature type="chain" id="PRO_5046374858" description="Secreted protein" evidence="1">
    <location>
        <begin position="27"/>
        <end position="208"/>
    </location>
</feature>
<gene>
    <name evidence="2" type="ORF">GCM10010201_34330</name>
</gene>
<proteinExistence type="predicted"/>
<evidence type="ECO:0000313" key="2">
    <source>
        <dbReference type="EMBL" id="GAA2532010.1"/>
    </source>
</evidence>
<evidence type="ECO:0008006" key="4">
    <source>
        <dbReference type="Google" id="ProtNLM"/>
    </source>
</evidence>
<reference evidence="3" key="1">
    <citation type="journal article" date="2019" name="Int. J. Syst. Evol. Microbiol.">
        <title>The Global Catalogue of Microorganisms (GCM) 10K type strain sequencing project: providing services to taxonomists for standard genome sequencing and annotation.</title>
        <authorList>
            <consortium name="The Broad Institute Genomics Platform"/>
            <consortium name="The Broad Institute Genome Sequencing Center for Infectious Disease"/>
            <person name="Wu L."/>
            <person name="Ma J."/>
        </authorList>
    </citation>
    <scope>NUCLEOTIDE SEQUENCE [LARGE SCALE GENOMIC DNA]</scope>
    <source>
        <strain evidence="3">JCM 3367</strain>
    </source>
</reference>
<evidence type="ECO:0000256" key="1">
    <source>
        <dbReference type="SAM" id="SignalP"/>
    </source>
</evidence>